<dbReference type="EMBL" id="FLRD01000159">
    <property type="protein sequence ID" value="SBT50080.1"/>
    <property type="molecule type" value="Genomic_DNA"/>
</dbReference>
<evidence type="ECO:0000313" key="4">
    <source>
        <dbReference type="Proteomes" id="UP000078550"/>
    </source>
</evidence>
<evidence type="ECO:0000313" key="5">
    <source>
        <dbReference type="Proteomes" id="UP000078555"/>
    </source>
</evidence>
<gene>
    <name evidence="2" type="ORF">POVWA1_060720</name>
    <name evidence="3" type="ORF">POVWA2_060060</name>
</gene>
<protein>
    <submittedName>
        <fullName evidence="3">Uncharacterized protein</fullName>
    </submittedName>
</protein>
<evidence type="ECO:0000313" key="3">
    <source>
        <dbReference type="EMBL" id="SBT50390.1"/>
    </source>
</evidence>
<accession>A0A1A9A2H1</accession>
<name>A0A1A9A2H1_PLAOA</name>
<organism evidence="3 4">
    <name type="scientific">Plasmodium ovale wallikeri</name>
    <dbReference type="NCBI Taxonomy" id="864142"/>
    <lineage>
        <taxon>Eukaryota</taxon>
        <taxon>Sar</taxon>
        <taxon>Alveolata</taxon>
        <taxon>Apicomplexa</taxon>
        <taxon>Aconoidasida</taxon>
        <taxon>Haemosporida</taxon>
        <taxon>Plasmodiidae</taxon>
        <taxon>Plasmodium</taxon>
        <taxon>Plasmodium (Plasmodium)</taxon>
    </lineage>
</organism>
<proteinExistence type="predicted"/>
<dbReference type="EMBL" id="FLRE01000201">
    <property type="protein sequence ID" value="SBT50390.1"/>
    <property type="molecule type" value="Genomic_DNA"/>
</dbReference>
<reference evidence="3" key="2">
    <citation type="submission" date="2016-05" db="EMBL/GenBank/DDBJ databases">
        <authorList>
            <person name="Lavstsen T."/>
            <person name="Jespersen J.S."/>
        </authorList>
    </citation>
    <scope>NUCLEOTIDE SEQUENCE [LARGE SCALE GENOMIC DNA]</scope>
</reference>
<reference evidence="4 5" key="1">
    <citation type="submission" date="2016-05" db="EMBL/GenBank/DDBJ databases">
        <authorList>
            <person name="Naeem Raeece"/>
        </authorList>
    </citation>
    <scope>NUCLEOTIDE SEQUENCE [LARGE SCALE GENOMIC DNA]</scope>
</reference>
<evidence type="ECO:0000256" key="1">
    <source>
        <dbReference type="SAM" id="MobiDB-lite"/>
    </source>
</evidence>
<dbReference type="Proteomes" id="UP000078550">
    <property type="component" value="Unassembled WGS sequence"/>
</dbReference>
<sequence>MHLCIRTGIYALLVVPISSSHRSRYLRYRNISLEQAYFLCKRFFNKTTEQHFFQMLCNDTNHRDMTKATSARNSDLRSDLPLPSRPFANTV</sequence>
<dbReference type="AlphaFoldDB" id="A0A1A9A2H1"/>
<dbReference type="Proteomes" id="UP000078555">
    <property type="component" value="Unassembled WGS sequence"/>
</dbReference>
<keyword evidence="5" id="KW-1185">Reference proteome</keyword>
<evidence type="ECO:0000313" key="2">
    <source>
        <dbReference type="EMBL" id="SBT50080.1"/>
    </source>
</evidence>
<feature type="region of interest" description="Disordered" evidence="1">
    <location>
        <begin position="67"/>
        <end position="91"/>
    </location>
</feature>